<evidence type="ECO:0000313" key="2">
    <source>
        <dbReference type="EMBL" id="CAB5221161.1"/>
    </source>
</evidence>
<keyword evidence="1" id="KW-1133">Transmembrane helix</keyword>
<feature type="transmembrane region" description="Helical" evidence="1">
    <location>
        <begin position="126"/>
        <end position="146"/>
    </location>
</feature>
<organism evidence="2">
    <name type="scientific">uncultured Caudovirales phage</name>
    <dbReference type="NCBI Taxonomy" id="2100421"/>
    <lineage>
        <taxon>Viruses</taxon>
        <taxon>Duplodnaviria</taxon>
        <taxon>Heunggongvirae</taxon>
        <taxon>Uroviricota</taxon>
        <taxon>Caudoviricetes</taxon>
        <taxon>Peduoviridae</taxon>
        <taxon>Maltschvirus</taxon>
        <taxon>Maltschvirus maltsch</taxon>
    </lineage>
</organism>
<gene>
    <name evidence="2" type="ORF">UFOVP240_94</name>
</gene>
<dbReference type="EMBL" id="LR798293">
    <property type="protein sequence ID" value="CAB5221161.1"/>
    <property type="molecule type" value="Genomic_DNA"/>
</dbReference>
<feature type="transmembrane region" description="Helical" evidence="1">
    <location>
        <begin position="21"/>
        <end position="38"/>
    </location>
</feature>
<keyword evidence="1" id="KW-0812">Transmembrane</keyword>
<evidence type="ECO:0008006" key="3">
    <source>
        <dbReference type="Google" id="ProtNLM"/>
    </source>
</evidence>
<dbReference type="Pfam" id="PF14235">
    <property type="entry name" value="DUF4337"/>
    <property type="match status" value="1"/>
</dbReference>
<dbReference type="InterPro" id="IPR025570">
    <property type="entry name" value="DUF4337"/>
</dbReference>
<evidence type="ECO:0000256" key="1">
    <source>
        <dbReference type="SAM" id="Phobius"/>
    </source>
</evidence>
<feature type="transmembrane region" description="Helical" evidence="1">
    <location>
        <begin position="153"/>
        <end position="175"/>
    </location>
</feature>
<accession>A0A6J7WT65</accession>
<reference evidence="2" key="1">
    <citation type="submission" date="2020-05" db="EMBL/GenBank/DDBJ databases">
        <authorList>
            <person name="Chiriac C."/>
            <person name="Salcher M."/>
            <person name="Ghai R."/>
            <person name="Kavagutti S V."/>
        </authorList>
    </citation>
    <scope>NUCLEOTIDE SEQUENCE</scope>
</reference>
<proteinExistence type="predicted"/>
<name>A0A6J7WT65_9CAUD</name>
<keyword evidence="1" id="KW-0472">Membrane</keyword>
<sequence length="179" mass="19612">MADAPKPLSRSEREALIKDKAGWVITILAALLAINTLMGGSNSSKVLNNTIEANNTWAFYQAKSIKSTLAEMAMENAKDPKRIRELASKIERYESDPATGEGKKELMAKARKLEEDRAVAKSRSPWYTYGGSLLQIAIVLLTAAILAVNNRLYYASLGVGISAALLMSQAIWLWLPITL</sequence>
<protein>
    <recommendedName>
        <fullName evidence="3">DUF4337 domain-containing protein</fullName>
    </recommendedName>
</protein>